<comment type="caution">
    <text evidence="1">The sequence shown here is derived from an EMBL/GenBank/DDBJ whole genome shotgun (WGS) entry which is preliminary data.</text>
</comment>
<dbReference type="InterPro" id="IPR035810">
    <property type="entry name" value="PEBP_euk"/>
</dbReference>
<reference evidence="1 2" key="1">
    <citation type="submission" date="2024-02" db="EMBL/GenBank/DDBJ databases">
        <title>Chromosome-scale genome assembly of the rough periwinkle Littorina saxatilis.</title>
        <authorList>
            <person name="De Jode A."/>
            <person name="Faria R."/>
            <person name="Formenti G."/>
            <person name="Sims Y."/>
            <person name="Smith T.P."/>
            <person name="Tracey A."/>
            <person name="Wood J.M.D."/>
            <person name="Zagrodzka Z.B."/>
            <person name="Johannesson K."/>
            <person name="Butlin R.K."/>
            <person name="Leder E.H."/>
        </authorList>
    </citation>
    <scope>NUCLEOTIDE SEQUENCE [LARGE SCALE GENOMIC DNA]</scope>
    <source>
        <strain evidence="1">Snail1</strain>
        <tissue evidence="1">Muscle</tissue>
    </source>
</reference>
<sequence>MSWSRRPGTSFQPSRPHEMDAFRCLALTCLLVGCLFITVSAEAHFTACNQKNDTLCLEGNDSYEGVRMFLKNTNYFWFGDDYATNCPNDKHKPIHCMNLAPDYQSIITRMRMSHDNDTEGVMQVLNVHYMAPAGSFMGCGTRVEVPALNTTIDSVHSVHDNAWSLQHRPDVMWTSKTDAAYTLVFWDAGHFMLQGMWVNIKGGSLKDGQEVIPYAGPLNPYMRKNPYVLALYEQSTTLPDISAAFDFVRNLHMMDGHVKLNLLVDHMNLTGPVGIGLVTTEVDEYSAMMTGRGMHLVNYCPHLTTIALRQRTDVPFLNVSDTDFNLSVDELTVSVEVTYSPPEFSAMSCCQNHTVPKNTRHADSRFMAMVEPVFTRMTPHVRLVPTPLRDDPYYFAHRMFTLLFVDVTEEMTNSSQSNYYLHWQVINIRDPMLQTGNTTMGYLGSMVTFSAKYPKRIYAYLLYEQRGLLTSDQVGSNFSGAACPMPIEGRCSFNLRKFQKDLNLTPVGASGHISAPDGWSRLQGHMKLGMPKSSACLDVKDYSDPCPKIPECTSGVTSLPPLNMAALVVVSVLVSLSVF</sequence>
<gene>
    <name evidence="1" type="ORF">V1264_003681</name>
</gene>
<organism evidence="1 2">
    <name type="scientific">Littorina saxatilis</name>
    <dbReference type="NCBI Taxonomy" id="31220"/>
    <lineage>
        <taxon>Eukaryota</taxon>
        <taxon>Metazoa</taxon>
        <taxon>Spiralia</taxon>
        <taxon>Lophotrochozoa</taxon>
        <taxon>Mollusca</taxon>
        <taxon>Gastropoda</taxon>
        <taxon>Caenogastropoda</taxon>
        <taxon>Littorinimorpha</taxon>
        <taxon>Littorinoidea</taxon>
        <taxon>Littorinidae</taxon>
        <taxon>Littorina</taxon>
    </lineage>
</organism>
<protein>
    <submittedName>
        <fullName evidence="1">Uncharacterized protein</fullName>
    </submittedName>
</protein>
<dbReference type="AlphaFoldDB" id="A0AAN9B597"/>
<dbReference type="InterPro" id="IPR036610">
    <property type="entry name" value="PEBP-like_sf"/>
</dbReference>
<proteinExistence type="predicted"/>
<dbReference type="PANTHER" id="PTHR11362:SF82">
    <property type="entry name" value="PHOSPHATIDYLETHANOLAMINE-BINDING PROTEIN 4"/>
    <property type="match status" value="1"/>
</dbReference>
<keyword evidence="2" id="KW-1185">Reference proteome</keyword>
<name>A0AAN9B597_9CAEN</name>
<dbReference type="Gene3D" id="3.90.280.10">
    <property type="entry name" value="PEBP-like"/>
    <property type="match status" value="2"/>
</dbReference>
<dbReference type="PROSITE" id="PS51257">
    <property type="entry name" value="PROKAR_LIPOPROTEIN"/>
    <property type="match status" value="1"/>
</dbReference>
<dbReference type="EMBL" id="JBAMIC010000012">
    <property type="protein sequence ID" value="KAK7099555.1"/>
    <property type="molecule type" value="Genomic_DNA"/>
</dbReference>
<accession>A0AAN9B597</accession>
<evidence type="ECO:0000313" key="2">
    <source>
        <dbReference type="Proteomes" id="UP001374579"/>
    </source>
</evidence>
<evidence type="ECO:0000313" key="1">
    <source>
        <dbReference type="EMBL" id="KAK7099555.1"/>
    </source>
</evidence>
<dbReference type="SUPFAM" id="SSF49777">
    <property type="entry name" value="PEBP-like"/>
    <property type="match status" value="2"/>
</dbReference>
<dbReference type="PANTHER" id="PTHR11362">
    <property type="entry name" value="PHOSPHATIDYLETHANOLAMINE-BINDING PROTEIN"/>
    <property type="match status" value="1"/>
</dbReference>
<dbReference type="Proteomes" id="UP001374579">
    <property type="component" value="Unassembled WGS sequence"/>
</dbReference>